<dbReference type="SMART" id="SM00338">
    <property type="entry name" value="BRLZ"/>
    <property type="match status" value="1"/>
</dbReference>
<organism evidence="10 11">
    <name type="scientific">Pantherophis guttatus</name>
    <name type="common">Corn snake</name>
    <name type="synonym">Elaphe guttata</name>
    <dbReference type="NCBI Taxonomy" id="94885"/>
    <lineage>
        <taxon>Eukaryota</taxon>
        <taxon>Metazoa</taxon>
        <taxon>Chordata</taxon>
        <taxon>Craniata</taxon>
        <taxon>Vertebrata</taxon>
        <taxon>Euteleostomi</taxon>
        <taxon>Lepidosauria</taxon>
        <taxon>Squamata</taxon>
        <taxon>Bifurcata</taxon>
        <taxon>Unidentata</taxon>
        <taxon>Episquamata</taxon>
        <taxon>Toxicofera</taxon>
        <taxon>Serpentes</taxon>
        <taxon>Colubroidea</taxon>
        <taxon>Colubridae</taxon>
        <taxon>Colubrinae</taxon>
        <taxon>Pantherophis</taxon>
    </lineage>
</organism>
<keyword evidence="3" id="KW-0238">DNA-binding</keyword>
<dbReference type="InParanoid" id="A0A6P9AJ31"/>
<protein>
    <submittedName>
        <fullName evidence="11">Nuclear factor erythroid 2-related factor 3 isoform X1</fullName>
    </submittedName>
</protein>
<comment type="similarity">
    <text evidence="1">Belongs to the bZIP family. CNC subfamily.</text>
</comment>
<dbReference type="SUPFAM" id="SSF57959">
    <property type="entry name" value="Leucine zipper domain"/>
    <property type="match status" value="1"/>
</dbReference>
<dbReference type="GO" id="GO:0000981">
    <property type="term" value="F:DNA-binding transcription factor activity, RNA polymerase II-specific"/>
    <property type="evidence" value="ECO:0007669"/>
    <property type="project" value="TreeGrafter"/>
</dbReference>
<dbReference type="KEGG" id="pgut:117655299"/>
<dbReference type="CTD" id="9603"/>
<dbReference type="InterPro" id="IPR004826">
    <property type="entry name" value="bZIP_Maf"/>
</dbReference>
<dbReference type="AlphaFoldDB" id="A0A6P9AJ31"/>
<dbReference type="GO" id="GO:0005634">
    <property type="term" value="C:nucleus"/>
    <property type="evidence" value="ECO:0007669"/>
    <property type="project" value="TreeGrafter"/>
</dbReference>
<dbReference type="CDD" id="cd14720">
    <property type="entry name" value="bZIP_NFE2-like"/>
    <property type="match status" value="1"/>
</dbReference>
<dbReference type="InterPro" id="IPR047167">
    <property type="entry name" value="NFE2-like"/>
</dbReference>
<dbReference type="GO" id="GO:0000978">
    <property type="term" value="F:RNA polymerase II cis-regulatory region sequence-specific DNA binding"/>
    <property type="evidence" value="ECO:0007669"/>
    <property type="project" value="InterPro"/>
</dbReference>
<evidence type="ECO:0000256" key="2">
    <source>
        <dbReference type="ARBA" id="ARBA00023015"/>
    </source>
</evidence>
<name>A0A6P9AJ31_PANGU</name>
<dbReference type="PANTHER" id="PTHR24411">
    <property type="entry name" value="NUCLEAR FACTOR ERYTHROID 2-RELATED FACTOR"/>
    <property type="match status" value="1"/>
</dbReference>
<dbReference type="RefSeq" id="XP_034258532.1">
    <property type="nucleotide sequence ID" value="XM_034402641.2"/>
</dbReference>
<keyword evidence="5" id="KW-0804">Transcription</keyword>
<dbReference type="OrthoDB" id="264354at2759"/>
<sequence length="566" mass="64802">MKIPSGDWRHTSEEDWLQDTLLLSLALVAFREKLPSGMPFFSHEEDSKQLGECLWLRDVQPPGTVSFPSTRVVPWLAQEDKAPAPPTSDAADGGSRHCREARELFLAAEGQSQWLQPPQETLEAGVASPDPGEKKQDFNPKVLDLKGKQEYLEYCYLLPKENKYSETQEEEEQEECDKSEQADWKERENLTSISLEQASSRDVNLTNFHQSPIDLAQAISHDVSLHDATVMGSDHTNVTDVETTLERLEILPGLNISPTNETNMLELFANDHCCTSLTHQDFFFSLNENGYEKIHFTPLAIEGNFDFAETCHFEERDSDSGLSLDLNYSNASLVFSCNKDANFGTSDDSGAVGNSCLQYCHTEYQSNYDHGTKSLVGIFHDHTYNRDLQQLTFPESEDYFRWSEESKRTENESDINLNDEYRAKALSIPFSVNDIVTLPVESFNSMLSNYYLTDNQLSLIRDIRRRGKNKVAAQNCRKRKLDAIMNLKDEVYHLQMQMERLEKQKTQYKRSIRNIKQKVNDLCWNFFNKLRDDQGTINTSQCSLQYCGNSTILILPKKEINQEPPN</sequence>
<feature type="region of interest" description="Disordered" evidence="8">
    <location>
        <begin position="121"/>
        <end position="140"/>
    </location>
</feature>
<evidence type="ECO:0000256" key="6">
    <source>
        <dbReference type="ARBA" id="ARBA00023242"/>
    </source>
</evidence>
<evidence type="ECO:0000313" key="11">
    <source>
        <dbReference type="RefSeq" id="XP_034258532.1"/>
    </source>
</evidence>
<keyword evidence="10" id="KW-1185">Reference proteome</keyword>
<dbReference type="Pfam" id="PF03131">
    <property type="entry name" value="bZIP_Maf"/>
    <property type="match status" value="1"/>
</dbReference>
<dbReference type="InterPro" id="IPR004827">
    <property type="entry name" value="bZIP"/>
</dbReference>
<evidence type="ECO:0000313" key="10">
    <source>
        <dbReference type="Proteomes" id="UP001652622"/>
    </source>
</evidence>
<evidence type="ECO:0000256" key="1">
    <source>
        <dbReference type="ARBA" id="ARBA00008157"/>
    </source>
</evidence>
<evidence type="ECO:0000256" key="8">
    <source>
        <dbReference type="SAM" id="MobiDB-lite"/>
    </source>
</evidence>
<proteinExistence type="inferred from homology"/>
<feature type="compositionally biased region" description="Basic and acidic residues" evidence="8">
    <location>
        <begin position="131"/>
        <end position="140"/>
    </location>
</feature>
<dbReference type="OMA" id="QQMWMKK"/>
<evidence type="ECO:0000256" key="7">
    <source>
        <dbReference type="SAM" id="Coils"/>
    </source>
</evidence>
<feature type="coiled-coil region" evidence="7">
    <location>
        <begin position="484"/>
        <end position="518"/>
    </location>
</feature>
<keyword evidence="2" id="KW-0805">Transcription regulation</keyword>
<evidence type="ECO:0000256" key="3">
    <source>
        <dbReference type="ARBA" id="ARBA00023125"/>
    </source>
</evidence>
<dbReference type="PANTHER" id="PTHR24411:SF8">
    <property type="entry name" value="NUCLEAR FACTOR ERYTHROID 2-RELATED FACTOR 3"/>
    <property type="match status" value="1"/>
</dbReference>
<evidence type="ECO:0000256" key="5">
    <source>
        <dbReference type="ARBA" id="ARBA00023163"/>
    </source>
</evidence>
<keyword evidence="6" id="KW-0539">Nucleus</keyword>
<dbReference type="GeneID" id="117655299"/>
<dbReference type="PROSITE" id="PS50217">
    <property type="entry name" value="BZIP"/>
    <property type="match status" value="1"/>
</dbReference>
<dbReference type="PROSITE" id="PS00036">
    <property type="entry name" value="BZIP_BASIC"/>
    <property type="match status" value="1"/>
</dbReference>
<keyword evidence="4" id="KW-0010">Activator</keyword>
<feature type="region of interest" description="Disordered" evidence="8">
    <location>
        <begin position="165"/>
        <end position="184"/>
    </location>
</feature>
<keyword evidence="7" id="KW-0175">Coiled coil</keyword>
<feature type="domain" description="BZIP" evidence="9">
    <location>
        <begin position="459"/>
        <end position="522"/>
    </location>
</feature>
<gene>
    <name evidence="11" type="primary">NFE2L3</name>
</gene>
<evidence type="ECO:0000259" key="9">
    <source>
        <dbReference type="PROSITE" id="PS50217"/>
    </source>
</evidence>
<dbReference type="Gene3D" id="1.10.880.10">
    <property type="entry name" value="Transcription factor, Skn-1-like, DNA-binding domain"/>
    <property type="match status" value="1"/>
</dbReference>
<dbReference type="InterPro" id="IPR046347">
    <property type="entry name" value="bZIP_sf"/>
</dbReference>
<accession>A0A6P9AJ31</accession>
<evidence type="ECO:0000256" key="4">
    <source>
        <dbReference type="ARBA" id="ARBA00023159"/>
    </source>
</evidence>
<reference evidence="11" key="1">
    <citation type="submission" date="2025-08" db="UniProtKB">
        <authorList>
            <consortium name="RefSeq"/>
        </authorList>
    </citation>
    <scope>IDENTIFICATION</scope>
    <source>
        <tissue evidence="11">Blood</tissue>
    </source>
</reference>
<dbReference type="SUPFAM" id="SSF47454">
    <property type="entry name" value="A DNA-binding domain in eukaryotic transcription factors"/>
    <property type="match status" value="1"/>
</dbReference>
<dbReference type="InterPro" id="IPR008917">
    <property type="entry name" value="TF_DNA-bd_sf"/>
</dbReference>
<dbReference type="Proteomes" id="UP001652622">
    <property type="component" value="Unplaced"/>
</dbReference>